<dbReference type="Proteomes" id="UP000271339">
    <property type="component" value="Unassembled WGS sequence"/>
</dbReference>
<reference evidence="1 2" key="1">
    <citation type="submission" date="2018-10" db="EMBL/GenBank/DDBJ databases">
        <title>Genomic Encyclopedia of Archaeal and Bacterial Type Strains, Phase II (KMG-II): from individual species to whole genera.</title>
        <authorList>
            <person name="Goeker M."/>
        </authorList>
    </citation>
    <scope>NUCLEOTIDE SEQUENCE [LARGE SCALE GENOMIC DNA]</scope>
    <source>
        <strain evidence="1 2">DSM 23424</strain>
    </source>
</reference>
<evidence type="ECO:0000313" key="1">
    <source>
        <dbReference type="EMBL" id="RMA64440.1"/>
    </source>
</evidence>
<dbReference type="EMBL" id="REFC01000012">
    <property type="protein sequence ID" value="RMA64440.1"/>
    <property type="molecule type" value="Genomic_DNA"/>
</dbReference>
<accession>A0A3L9YX97</accession>
<organism evidence="1 2">
    <name type="scientific">Ulvibacter antarcticus</name>
    <dbReference type="NCBI Taxonomy" id="442714"/>
    <lineage>
        <taxon>Bacteria</taxon>
        <taxon>Pseudomonadati</taxon>
        <taxon>Bacteroidota</taxon>
        <taxon>Flavobacteriia</taxon>
        <taxon>Flavobacteriales</taxon>
        <taxon>Flavobacteriaceae</taxon>
        <taxon>Ulvibacter</taxon>
    </lineage>
</organism>
<evidence type="ECO:0000313" key="2">
    <source>
        <dbReference type="Proteomes" id="UP000271339"/>
    </source>
</evidence>
<keyword evidence="2" id="KW-1185">Reference proteome</keyword>
<sequence>MKPVPLIKHNVMETREKVLLELRPEIPSAKITSFMSSEETFQNGTIRPVVKLQNDLLVAVFKNYVCKHKNVFNDLTVDKKLDYIENAIHKDMKFRNSLKGIIIGQFTVKEYLLYTQNSSALNKRMMNIVKERLKDNLLQFETNTLAIAT</sequence>
<gene>
    <name evidence="1" type="ORF">BXY75_1316</name>
</gene>
<comment type="caution">
    <text evidence="1">The sequence shown here is derived from an EMBL/GenBank/DDBJ whole genome shotgun (WGS) entry which is preliminary data.</text>
</comment>
<dbReference type="AlphaFoldDB" id="A0A3L9YX97"/>
<evidence type="ECO:0008006" key="3">
    <source>
        <dbReference type="Google" id="ProtNLM"/>
    </source>
</evidence>
<name>A0A3L9YX97_9FLAO</name>
<protein>
    <recommendedName>
        <fullName evidence="3">Glyoxalase</fullName>
    </recommendedName>
</protein>
<proteinExistence type="predicted"/>